<dbReference type="Gene3D" id="3.40.50.300">
    <property type="entry name" value="P-loop containing nucleotide triphosphate hydrolases"/>
    <property type="match status" value="1"/>
</dbReference>
<evidence type="ECO:0000313" key="2">
    <source>
        <dbReference type="EMBL" id="CCC54049.1"/>
    </source>
</evidence>
<dbReference type="SUPFAM" id="SSF52540">
    <property type="entry name" value="P-loop containing nucleoside triphosphate hydrolases"/>
    <property type="match status" value="1"/>
</dbReference>
<dbReference type="Pfam" id="PF13173">
    <property type="entry name" value="AAA_14"/>
    <property type="match status" value="1"/>
</dbReference>
<protein>
    <recommendedName>
        <fullName evidence="1">AAA domain-containing protein</fullName>
    </recommendedName>
</protein>
<name>G0U8W7_TRYVY</name>
<proteinExistence type="predicted"/>
<sequence>MSLNPNAVPWKGAERGIDHGLDVGMSQHTDPCYHGMGMYYQSPAMHQMQGAMSHPMAHHGYGQAHHTSSLYSHATSMPFIPSRMRSPGFGSGTMNMTSSHPIPSYRKPNPLVVVVVLGYRRVGKTSVAQRIANKNNYKYISLRPSDGFESSSPEAFVAPLVELLSQKRDFEGIVIDDIVSCNKFEPYYVSSVLQKHKLKFNVAVVLNSELDAKKERGVDYEDVLQRQLHPESYEFCASYLFGETVVVVDCREKSLEDTIEDVLRQLGEVGMTSDTSLQLKEVELIPNCPLVSDPALATEVVRTQNERLSLSPSARFPFSEPNYLLEYPIFARQAFALQSYMVTPWIAGDKVTLIGYRDAVYVYLPMYKILFHFVDCPPLLVQVCTDMKDSSGLGFVFEATVAANKLYITELLLLGSSKGWEMLVNERVDLMKSTLAKLKSDVVQLVPWYPINDVEACGKECEDASGVLFINPDGVLIGEYDSRNYLYPLHRKRAVTLRVWNGKFVGGVWLFDAFCEESGQEKVIAATPVQVSDDDVNTHCINDGNILECVRVDPRGGKGKGQGNGGYFLFQRRCQWSVRPTTVYRQEIFLNDPKWPPIRVAQACASLKYLPAERPATSESHSG</sequence>
<evidence type="ECO:0000259" key="1">
    <source>
        <dbReference type="Pfam" id="PF13173"/>
    </source>
</evidence>
<dbReference type="InterPro" id="IPR027417">
    <property type="entry name" value="P-loop_NTPase"/>
</dbReference>
<organism evidence="2">
    <name type="scientific">Trypanosoma vivax (strain Y486)</name>
    <dbReference type="NCBI Taxonomy" id="1055687"/>
    <lineage>
        <taxon>Eukaryota</taxon>
        <taxon>Discoba</taxon>
        <taxon>Euglenozoa</taxon>
        <taxon>Kinetoplastea</taxon>
        <taxon>Metakinetoplastina</taxon>
        <taxon>Trypanosomatida</taxon>
        <taxon>Trypanosomatidae</taxon>
        <taxon>Trypanosoma</taxon>
        <taxon>Duttonella</taxon>
    </lineage>
</organism>
<dbReference type="InterPro" id="IPR041682">
    <property type="entry name" value="AAA_14"/>
</dbReference>
<reference evidence="2" key="1">
    <citation type="journal article" date="2012" name="Proc. Natl. Acad. Sci. U.S.A.">
        <title>Antigenic diversity is generated by distinct evolutionary mechanisms in African trypanosome species.</title>
        <authorList>
            <person name="Jackson A.P."/>
            <person name="Berry A."/>
            <person name="Aslett M."/>
            <person name="Allison H.C."/>
            <person name="Burton P."/>
            <person name="Vavrova-Anderson J."/>
            <person name="Brown R."/>
            <person name="Browne H."/>
            <person name="Corton N."/>
            <person name="Hauser H."/>
            <person name="Gamble J."/>
            <person name="Gilderthorp R."/>
            <person name="Marcello L."/>
            <person name="McQuillan J."/>
            <person name="Otto T.D."/>
            <person name="Quail M.A."/>
            <person name="Sanders M.J."/>
            <person name="van Tonder A."/>
            <person name="Ginger M.L."/>
            <person name="Field M.C."/>
            <person name="Barry J.D."/>
            <person name="Hertz-Fowler C."/>
            <person name="Berriman M."/>
        </authorList>
    </citation>
    <scope>NUCLEOTIDE SEQUENCE</scope>
    <source>
        <strain evidence="2">Y486</strain>
    </source>
</reference>
<dbReference type="AlphaFoldDB" id="G0U8W7"/>
<dbReference type="VEuPathDB" id="TriTrypDB:TvY486_1115330"/>
<gene>
    <name evidence="2" type="ORF">TVY486_1115330</name>
</gene>
<dbReference type="EMBL" id="HE573027">
    <property type="protein sequence ID" value="CCC54049.1"/>
    <property type="molecule type" value="Genomic_DNA"/>
</dbReference>
<accession>G0U8W7</accession>
<feature type="domain" description="AAA" evidence="1">
    <location>
        <begin position="113"/>
        <end position="200"/>
    </location>
</feature>
<dbReference type="OMA" id="MWAFADP"/>